<dbReference type="InterPro" id="IPR017438">
    <property type="entry name" value="ATP-NAD_kinase_N"/>
</dbReference>
<accession>A0A1C7D5N6</accession>
<keyword evidence="2" id="KW-0418">Kinase</keyword>
<dbReference type="EMBL" id="CP016545">
    <property type="protein sequence ID" value="ANU06779.1"/>
    <property type="molecule type" value="Genomic_DNA"/>
</dbReference>
<dbReference type="InterPro" id="IPR016064">
    <property type="entry name" value="NAD/diacylglycerol_kinase_sf"/>
</dbReference>
<sequence length="291" mass="30798">MAGEQAPPTRIALVVNSASGSYSQEAVERLVAVLEGGQVDVAKTYQLPDDDVPGGKDLDDEGLDCLAVFAGDGTINLAIQALSGWDGALLPLPGGTMNLLCARLHGEDAGAEEIAARFAAGDFRRSCEPVVRNGTRISLVAIACGPGTHWYHVREAMRDVPEDGSLGDLANETRDAVGLSVNGPMVTCADPKLGREEGYPVIELEPHEDGLRIVAYTAQDFAGYAKQGLAILMRRFREGPHEVLGHARRVRIASLEEGGMDMSFDGEPASGDAAELFTLERCPVQLVATGT</sequence>
<gene>
    <name evidence="2" type="ORF">A6F65_00454</name>
</gene>
<keyword evidence="2" id="KW-0808">Transferase</keyword>
<organism evidence="2 3">
    <name type="scientific">Paraurantiacibacter namhicola</name>
    <dbReference type="NCBI Taxonomy" id="645517"/>
    <lineage>
        <taxon>Bacteria</taxon>
        <taxon>Pseudomonadati</taxon>
        <taxon>Pseudomonadota</taxon>
        <taxon>Alphaproteobacteria</taxon>
        <taxon>Sphingomonadales</taxon>
        <taxon>Erythrobacteraceae</taxon>
        <taxon>Paraurantiacibacter</taxon>
    </lineage>
</organism>
<proteinExistence type="predicted"/>
<dbReference type="PROSITE" id="PS50146">
    <property type="entry name" value="DAGK"/>
    <property type="match status" value="1"/>
</dbReference>
<evidence type="ECO:0000313" key="2">
    <source>
        <dbReference type="EMBL" id="ANU06779.1"/>
    </source>
</evidence>
<dbReference type="Pfam" id="PF00781">
    <property type="entry name" value="DAGK_cat"/>
    <property type="match status" value="1"/>
</dbReference>
<name>A0A1C7D5N6_9SPHN</name>
<dbReference type="Proteomes" id="UP000092698">
    <property type="component" value="Chromosome"/>
</dbReference>
<dbReference type="SUPFAM" id="SSF111331">
    <property type="entry name" value="NAD kinase/diacylglycerol kinase-like"/>
    <property type="match status" value="1"/>
</dbReference>
<dbReference type="KEGG" id="anh:A6F65_00454"/>
<evidence type="ECO:0000313" key="3">
    <source>
        <dbReference type="Proteomes" id="UP000092698"/>
    </source>
</evidence>
<reference evidence="2 3" key="1">
    <citation type="submission" date="2016-07" db="EMBL/GenBank/DDBJ databases">
        <title>Complete genome sequence of Altererythrobacter namhicola JCM 16345T, containing esterase-encoding genes.</title>
        <authorList>
            <person name="Cheng H."/>
            <person name="Wu Y.-H."/>
            <person name="Jian S.-L."/>
            <person name="Huo Y.-Y."/>
            <person name="Wang C.-S."/>
            <person name="Xu X.-W."/>
        </authorList>
    </citation>
    <scope>NUCLEOTIDE SEQUENCE [LARGE SCALE GENOMIC DNA]</scope>
    <source>
        <strain evidence="2 3">JCM 16345</strain>
    </source>
</reference>
<dbReference type="AlphaFoldDB" id="A0A1C7D5N6"/>
<feature type="domain" description="DAGKc" evidence="1">
    <location>
        <begin position="6"/>
        <end position="136"/>
    </location>
</feature>
<protein>
    <submittedName>
        <fullName evidence="2">Putative lipid kinase</fullName>
    </submittedName>
</protein>
<dbReference type="InterPro" id="IPR001206">
    <property type="entry name" value="Diacylglycerol_kinase_cat_dom"/>
</dbReference>
<evidence type="ECO:0000259" key="1">
    <source>
        <dbReference type="PROSITE" id="PS50146"/>
    </source>
</evidence>
<keyword evidence="3" id="KW-1185">Reference proteome</keyword>
<dbReference type="STRING" id="645517.A6F65_00454"/>
<dbReference type="GO" id="GO:0016301">
    <property type="term" value="F:kinase activity"/>
    <property type="evidence" value="ECO:0007669"/>
    <property type="project" value="UniProtKB-KW"/>
</dbReference>
<dbReference type="Gene3D" id="3.40.50.10330">
    <property type="entry name" value="Probable inorganic polyphosphate/atp-NAD kinase, domain 1"/>
    <property type="match status" value="1"/>
</dbReference>